<dbReference type="Pfam" id="PF12679">
    <property type="entry name" value="ABC2_membrane_2"/>
    <property type="match status" value="1"/>
</dbReference>
<feature type="transmembrane region" description="Helical" evidence="1">
    <location>
        <begin position="21"/>
        <end position="39"/>
    </location>
</feature>
<gene>
    <name evidence="2" type="ORF">ACFPOF_29565</name>
</gene>
<keyword evidence="1" id="KW-0812">Transmembrane</keyword>
<dbReference type="EMBL" id="JBHSMI010000067">
    <property type="protein sequence ID" value="MFC5406893.1"/>
    <property type="molecule type" value="Genomic_DNA"/>
</dbReference>
<comment type="caution">
    <text evidence="2">The sequence shown here is derived from an EMBL/GenBank/DDBJ whole genome shotgun (WGS) entry which is preliminary data.</text>
</comment>
<feature type="transmembrane region" description="Helical" evidence="1">
    <location>
        <begin position="157"/>
        <end position="177"/>
    </location>
</feature>
<accession>A0ABW0I2U3</accession>
<evidence type="ECO:0000313" key="2">
    <source>
        <dbReference type="EMBL" id="MFC5406893.1"/>
    </source>
</evidence>
<organism evidence="2 3">
    <name type="scientific">Cohnella soli</name>
    <dbReference type="NCBI Taxonomy" id="425005"/>
    <lineage>
        <taxon>Bacteria</taxon>
        <taxon>Bacillati</taxon>
        <taxon>Bacillota</taxon>
        <taxon>Bacilli</taxon>
        <taxon>Bacillales</taxon>
        <taxon>Paenibacillaceae</taxon>
        <taxon>Cohnella</taxon>
    </lineage>
</organism>
<evidence type="ECO:0000256" key="1">
    <source>
        <dbReference type="SAM" id="Phobius"/>
    </source>
</evidence>
<proteinExistence type="predicted"/>
<feature type="transmembrane region" description="Helical" evidence="1">
    <location>
        <begin position="184"/>
        <end position="202"/>
    </location>
</feature>
<keyword evidence="1" id="KW-0472">Membrane</keyword>
<keyword evidence="1" id="KW-1133">Transmembrane helix</keyword>
<dbReference type="RefSeq" id="WP_378139078.1">
    <property type="nucleotide sequence ID" value="NZ_JBHSMI010000067.1"/>
</dbReference>
<name>A0ABW0I2U3_9BACL</name>
<reference evidence="3" key="1">
    <citation type="journal article" date="2019" name="Int. J. Syst. Evol. Microbiol.">
        <title>The Global Catalogue of Microorganisms (GCM) 10K type strain sequencing project: providing services to taxonomists for standard genome sequencing and annotation.</title>
        <authorList>
            <consortium name="The Broad Institute Genomics Platform"/>
            <consortium name="The Broad Institute Genome Sequencing Center for Infectious Disease"/>
            <person name="Wu L."/>
            <person name="Ma J."/>
        </authorList>
    </citation>
    <scope>NUCLEOTIDE SEQUENCE [LARGE SCALE GENOMIC DNA]</scope>
    <source>
        <strain evidence="3">CGMCC 1.18575</strain>
    </source>
</reference>
<feature type="transmembrane region" description="Helical" evidence="1">
    <location>
        <begin position="222"/>
        <end position="247"/>
    </location>
</feature>
<sequence length="259" mass="27521">MNVMSVLLLKEWRESLRTAKWIWLPAVFLLLGLIQPITVKFMPDILSSAGSLPEGTIIQIPIPKPGEVLAKTLGQYDTIGMLAICLAFMGTISGEKRSGTAAWILVKPTSPYAYVLAKWMMHSLLVVVSFALGYGGAWYYTLLLIGEPDSVAALSSMLLYIGWLLFGVTSTIAFSAIIRSPAGAAFTAFGFVTALQIVQATLKPKLDWLPSGLNAAAASRLTAGSVTWGTAAFAAAICIAALLLLAVRRSSSSGSSYPS</sequence>
<feature type="transmembrane region" description="Helical" evidence="1">
    <location>
        <begin position="73"/>
        <end position="92"/>
    </location>
</feature>
<protein>
    <submittedName>
        <fullName evidence="2">ABC transporter permease</fullName>
    </submittedName>
</protein>
<feature type="transmembrane region" description="Helical" evidence="1">
    <location>
        <begin position="113"/>
        <end position="137"/>
    </location>
</feature>
<evidence type="ECO:0000313" key="3">
    <source>
        <dbReference type="Proteomes" id="UP001596113"/>
    </source>
</evidence>
<dbReference type="Proteomes" id="UP001596113">
    <property type="component" value="Unassembled WGS sequence"/>
</dbReference>
<keyword evidence="3" id="KW-1185">Reference proteome</keyword>